<dbReference type="NCBIfam" id="TIGR00237">
    <property type="entry name" value="xseA"/>
    <property type="match status" value="1"/>
</dbReference>
<dbReference type="CDD" id="cd04489">
    <property type="entry name" value="ExoVII_LU_OBF"/>
    <property type="match status" value="1"/>
</dbReference>
<keyword evidence="4 5" id="KW-0269">Exonuclease</keyword>
<dbReference type="EMBL" id="SRYR01000001">
    <property type="protein sequence ID" value="TGY44337.1"/>
    <property type="molecule type" value="Genomic_DNA"/>
</dbReference>
<evidence type="ECO:0000259" key="7">
    <source>
        <dbReference type="Pfam" id="PF02601"/>
    </source>
</evidence>
<dbReference type="Pfam" id="PF02601">
    <property type="entry name" value="Exonuc_VII_L"/>
    <property type="match status" value="1"/>
</dbReference>
<evidence type="ECO:0000313" key="10">
    <source>
        <dbReference type="Proteomes" id="UP000306888"/>
    </source>
</evidence>
<dbReference type="PANTHER" id="PTHR30008:SF0">
    <property type="entry name" value="EXODEOXYRIBONUCLEASE 7 LARGE SUBUNIT"/>
    <property type="match status" value="1"/>
</dbReference>
<comment type="catalytic activity">
    <reaction evidence="5 6">
        <text>Exonucleolytic cleavage in either 5'- to 3'- or 3'- to 5'-direction to yield nucleoside 5'-phosphates.</text>
        <dbReference type="EC" id="3.1.11.6"/>
    </reaction>
</comment>
<dbReference type="HAMAP" id="MF_00378">
    <property type="entry name" value="Exonuc_7_L"/>
    <property type="match status" value="1"/>
</dbReference>
<dbReference type="PANTHER" id="PTHR30008">
    <property type="entry name" value="EXODEOXYRIBONUCLEASE 7 LARGE SUBUNIT"/>
    <property type="match status" value="1"/>
</dbReference>
<evidence type="ECO:0000313" key="9">
    <source>
        <dbReference type="EMBL" id="TGY44337.1"/>
    </source>
</evidence>
<evidence type="ECO:0000256" key="2">
    <source>
        <dbReference type="ARBA" id="ARBA00022722"/>
    </source>
</evidence>
<evidence type="ECO:0000256" key="5">
    <source>
        <dbReference type="HAMAP-Rule" id="MF_00378"/>
    </source>
</evidence>
<feature type="domain" description="OB-fold nucleic acid binding" evidence="8">
    <location>
        <begin position="6"/>
        <end position="101"/>
    </location>
</feature>
<comment type="subunit">
    <text evidence="5">Heterooligomer composed of large and small subunits.</text>
</comment>
<comment type="subcellular location">
    <subcellularLocation>
        <location evidence="5 6">Cytoplasm</location>
    </subcellularLocation>
</comment>
<dbReference type="GO" id="GO:0003676">
    <property type="term" value="F:nucleic acid binding"/>
    <property type="evidence" value="ECO:0007669"/>
    <property type="project" value="InterPro"/>
</dbReference>
<evidence type="ECO:0000256" key="4">
    <source>
        <dbReference type="ARBA" id="ARBA00022839"/>
    </source>
</evidence>
<dbReference type="Pfam" id="PF13742">
    <property type="entry name" value="tRNA_anti_2"/>
    <property type="match status" value="1"/>
</dbReference>
<proteinExistence type="inferred from homology"/>
<comment type="function">
    <text evidence="5">Bidirectionally degrades single-stranded DNA into large acid-insoluble oligonucleotides, which are then degraded further into small acid-soluble oligonucleotides.</text>
</comment>
<dbReference type="InterPro" id="IPR020579">
    <property type="entry name" value="Exonuc_VII_lsu_C"/>
</dbReference>
<keyword evidence="1 5" id="KW-0963">Cytoplasm</keyword>
<protein>
    <recommendedName>
        <fullName evidence="5">Exodeoxyribonuclease 7 large subunit</fullName>
        <ecNumber evidence="5">3.1.11.6</ecNumber>
    </recommendedName>
    <alternativeName>
        <fullName evidence="5">Exodeoxyribonuclease VII large subunit</fullName>
        <shortName evidence="5">Exonuclease VII large subunit</shortName>
    </alternativeName>
</protein>
<dbReference type="AlphaFoldDB" id="A0A4S2DPI1"/>
<name>A0A4S2DPI1_9CLOT</name>
<reference evidence="9 10" key="1">
    <citation type="submission" date="2019-04" db="EMBL/GenBank/DDBJ databases">
        <title>Microbes associate with the intestines of laboratory mice.</title>
        <authorList>
            <person name="Navarre W."/>
            <person name="Wong E."/>
            <person name="Huang K."/>
            <person name="Tropini C."/>
            <person name="Ng K."/>
            <person name="Yu B."/>
        </authorList>
    </citation>
    <scope>NUCLEOTIDE SEQUENCE [LARGE SCALE GENOMIC DNA]</scope>
    <source>
        <strain evidence="9 10">NM50_B9-20</strain>
    </source>
</reference>
<dbReference type="GO" id="GO:0006308">
    <property type="term" value="P:DNA catabolic process"/>
    <property type="evidence" value="ECO:0007669"/>
    <property type="project" value="UniProtKB-UniRule"/>
</dbReference>
<dbReference type="InterPro" id="IPR003753">
    <property type="entry name" value="Exonuc_VII_L"/>
</dbReference>
<feature type="domain" description="Exonuclease VII large subunit C-terminal" evidence="7">
    <location>
        <begin position="124"/>
        <end position="342"/>
    </location>
</feature>
<dbReference type="EC" id="3.1.11.6" evidence="5"/>
<keyword evidence="2 5" id="KW-0540">Nuclease</keyword>
<dbReference type="GO" id="GO:0005737">
    <property type="term" value="C:cytoplasm"/>
    <property type="evidence" value="ECO:0007669"/>
    <property type="project" value="UniProtKB-SubCell"/>
</dbReference>
<evidence type="ECO:0000256" key="1">
    <source>
        <dbReference type="ARBA" id="ARBA00022490"/>
    </source>
</evidence>
<dbReference type="GO" id="GO:0009318">
    <property type="term" value="C:exodeoxyribonuclease VII complex"/>
    <property type="evidence" value="ECO:0007669"/>
    <property type="project" value="UniProtKB-UniRule"/>
</dbReference>
<keyword evidence="3 5" id="KW-0378">Hydrolase</keyword>
<evidence type="ECO:0000256" key="3">
    <source>
        <dbReference type="ARBA" id="ARBA00022801"/>
    </source>
</evidence>
<comment type="caution">
    <text evidence="9">The sequence shown here is derived from an EMBL/GenBank/DDBJ whole genome shotgun (WGS) entry which is preliminary data.</text>
</comment>
<organism evidence="9 10">
    <name type="scientific">Clostridium sartagoforme</name>
    <dbReference type="NCBI Taxonomy" id="84031"/>
    <lineage>
        <taxon>Bacteria</taxon>
        <taxon>Bacillati</taxon>
        <taxon>Bacillota</taxon>
        <taxon>Clostridia</taxon>
        <taxon>Eubacteriales</taxon>
        <taxon>Clostridiaceae</taxon>
        <taxon>Clostridium</taxon>
    </lineage>
</organism>
<keyword evidence="10" id="KW-1185">Reference proteome</keyword>
<accession>A0A4S2DPI1</accession>
<dbReference type="Proteomes" id="UP000306888">
    <property type="component" value="Unassembled WGS sequence"/>
</dbReference>
<sequence>MKIKALTVSEVNNYIKKILDNDFILSNLVIKGEISNLKYHSSGHIYFSLKDSVSKINCVMFKGNAYSLDFKLEDGMQIVAKARCSIYQGTGSLQLYIDSMQKEGLGELHIKFEALKKKLENEGYFDSLNKKPIPRFPNRIGVVTSENGAVIRDIINVTQRRNSLVDIVLYPAVVQGEGAYKTIIEGIKYFNKEKNVDTIIIGRGGGSLEELWNFNEELLAKEIFKSKLPIISAVGHEVDYTISDFVSDFRAATPSQAAEVAVPLESDIRNFIEDSLDKINNITLSEIGYQKEKLSNIKRILNLNSPEVLISNSFLEIDRTHEKMKEIISNRIDREKLRIKSLNDLLEAHNPLNVLKKGYTIVEDNEGKVISSKEDIKENDEIQIMFKDGKVKAKITNNM</sequence>
<dbReference type="GO" id="GO:0008855">
    <property type="term" value="F:exodeoxyribonuclease VII activity"/>
    <property type="evidence" value="ECO:0007669"/>
    <property type="project" value="UniProtKB-UniRule"/>
</dbReference>
<comment type="similarity">
    <text evidence="5 6">Belongs to the XseA family.</text>
</comment>
<evidence type="ECO:0000259" key="8">
    <source>
        <dbReference type="Pfam" id="PF13742"/>
    </source>
</evidence>
<gene>
    <name evidence="5" type="primary">xseA</name>
    <name evidence="9" type="ORF">E5347_05875</name>
</gene>
<dbReference type="OrthoDB" id="9802795at2"/>
<evidence type="ECO:0000256" key="6">
    <source>
        <dbReference type="RuleBase" id="RU004355"/>
    </source>
</evidence>
<dbReference type="RefSeq" id="WP_136005456.1">
    <property type="nucleotide sequence ID" value="NZ_SRYR01000001.1"/>
</dbReference>
<dbReference type="InterPro" id="IPR025824">
    <property type="entry name" value="OB-fold_nuc-bd_dom"/>
</dbReference>